<dbReference type="Gene3D" id="3.30.300.30">
    <property type="match status" value="1"/>
</dbReference>
<accession>A0A820KD95</accession>
<dbReference type="InterPro" id="IPR045851">
    <property type="entry name" value="AMP-bd_C_sf"/>
</dbReference>
<evidence type="ECO:0000313" key="3">
    <source>
        <dbReference type="EMBL" id="CAF4340884.1"/>
    </source>
</evidence>
<keyword evidence="1" id="KW-0596">Phosphopantetheine</keyword>
<comment type="caution">
    <text evidence="3">The sequence shown here is derived from an EMBL/GenBank/DDBJ whole genome shotgun (WGS) entry which is preliminary data.</text>
</comment>
<feature type="non-terminal residue" evidence="3">
    <location>
        <position position="1"/>
    </location>
</feature>
<dbReference type="EMBL" id="CAJOBB010017606">
    <property type="protein sequence ID" value="CAF4340884.1"/>
    <property type="molecule type" value="Genomic_DNA"/>
</dbReference>
<reference evidence="3" key="1">
    <citation type="submission" date="2021-02" db="EMBL/GenBank/DDBJ databases">
        <authorList>
            <person name="Nowell W R."/>
        </authorList>
    </citation>
    <scope>NUCLEOTIDE SEQUENCE</scope>
</reference>
<evidence type="ECO:0000313" key="4">
    <source>
        <dbReference type="Proteomes" id="UP000663868"/>
    </source>
</evidence>
<evidence type="ECO:0000256" key="2">
    <source>
        <dbReference type="ARBA" id="ARBA00022553"/>
    </source>
</evidence>
<protein>
    <recommendedName>
        <fullName evidence="5">AMP-binding enzyme C-terminal domain-containing protein</fullName>
    </recommendedName>
</protein>
<dbReference type="PANTHER" id="PTHR44845">
    <property type="entry name" value="CARRIER DOMAIN-CONTAINING PROTEIN"/>
    <property type="match status" value="1"/>
</dbReference>
<organism evidence="3 4">
    <name type="scientific">Adineta steineri</name>
    <dbReference type="NCBI Taxonomy" id="433720"/>
    <lineage>
        <taxon>Eukaryota</taxon>
        <taxon>Metazoa</taxon>
        <taxon>Spiralia</taxon>
        <taxon>Gnathifera</taxon>
        <taxon>Rotifera</taxon>
        <taxon>Eurotatoria</taxon>
        <taxon>Bdelloidea</taxon>
        <taxon>Adinetida</taxon>
        <taxon>Adinetidae</taxon>
        <taxon>Adineta</taxon>
    </lineage>
</organism>
<dbReference type="Proteomes" id="UP000663868">
    <property type="component" value="Unassembled WGS sequence"/>
</dbReference>
<gene>
    <name evidence="3" type="ORF">KXQ929_LOCUS47701</name>
</gene>
<keyword evidence="2" id="KW-0597">Phosphoprotein</keyword>
<evidence type="ECO:0008006" key="5">
    <source>
        <dbReference type="Google" id="ProtNLM"/>
    </source>
</evidence>
<dbReference type="AlphaFoldDB" id="A0A820KD95"/>
<name>A0A820KD95_9BILA</name>
<dbReference type="PANTHER" id="PTHR44845:SF6">
    <property type="entry name" value="BETA-ALANINE-ACTIVATING ENZYME"/>
    <property type="match status" value="1"/>
</dbReference>
<sequence length="87" mass="9640">GQVGVPESLQITNWEQALLAVLPEYMVPDDWVLLQIIPSTPNGKIDRKALPKPDYSHINRTGEYVAPPINISPISPSVWFCISLSTI</sequence>
<dbReference type="SUPFAM" id="SSF56801">
    <property type="entry name" value="Acetyl-CoA synthetase-like"/>
    <property type="match status" value="1"/>
</dbReference>
<evidence type="ECO:0000256" key="1">
    <source>
        <dbReference type="ARBA" id="ARBA00022450"/>
    </source>
</evidence>
<proteinExistence type="predicted"/>